<evidence type="ECO:0000313" key="2">
    <source>
        <dbReference type="EMBL" id="MBO7747040.1"/>
    </source>
</evidence>
<dbReference type="RefSeq" id="WP_208849774.1">
    <property type="nucleotide sequence ID" value="NZ_JAGGDJ010000026.1"/>
</dbReference>
<evidence type="ECO:0000256" key="1">
    <source>
        <dbReference type="SAM" id="MobiDB-lite"/>
    </source>
</evidence>
<keyword evidence="3" id="KW-1185">Reference proteome</keyword>
<proteinExistence type="predicted"/>
<gene>
    <name evidence="2" type="ORF">I8J29_22830</name>
</gene>
<reference evidence="2 3" key="1">
    <citation type="submission" date="2021-03" db="EMBL/GenBank/DDBJ databases">
        <title>Paenibacillus artemisicola MWE-103 whole genome sequence.</title>
        <authorList>
            <person name="Ham Y.J."/>
        </authorList>
    </citation>
    <scope>NUCLEOTIDE SEQUENCE [LARGE SCALE GENOMIC DNA]</scope>
    <source>
        <strain evidence="2 3">MWE-103</strain>
    </source>
</reference>
<evidence type="ECO:0000313" key="3">
    <source>
        <dbReference type="Proteomes" id="UP000670947"/>
    </source>
</evidence>
<feature type="region of interest" description="Disordered" evidence="1">
    <location>
        <begin position="66"/>
        <end position="102"/>
    </location>
</feature>
<evidence type="ECO:0008006" key="4">
    <source>
        <dbReference type="Google" id="ProtNLM"/>
    </source>
</evidence>
<comment type="caution">
    <text evidence="2">The sequence shown here is derived from an EMBL/GenBank/DDBJ whole genome shotgun (WGS) entry which is preliminary data.</text>
</comment>
<dbReference type="Proteomes" id="UP000670947">
    <property type="component" value="Unassembled WGS sequence"/>
</dbReference>
<dbReference type="EMBL" id="JAGGDJ010000026">
    <property type="protein sequence ID" value="MBO7747040.1"/>
    <property type="molecule type" value="Genomic_DNA"/>
</dbReference>
<name>A0ABS3WFZ5_9BACL</name>
<sequence length="102" mass="11535">MPNTYNKMIVQGFYDKIESLKKQEERGLRIENQFGSEHQSSLIRQVSIEVYGDILELINEHFKLSGEAAPKRRGGRKPGSRNKAKEAIASEEILETAAATEE</sequence>
<organism evidence="2 3">
    <name type="scientific">Paenibacillus artemisiicola</name>
    <dbReference type="NCBI Taxonomy" id="1172618"/>
    <lineage>
        <taxon>Bacteria</taxon>
        <taxon>Bacillati</taxon>
        <taxon>Bacillota</taxon>
        <taxon>Bacilli</taxon>
        <taxon>Bacillales</taxon>
        <taxon>Paenibacillaceae</taxon>
        <taxon>Paenibacillus</taxon>
    </lineage>
</organism>
<accession>A0ABS3WFZ5</accession>
<protein>
    <recommendedName>
        <fullName evidence="4">Spo0E like sporulation regulatory protein</fullName>
    </recommendedName>
</protein>
<feature type="compositionally biased region" description="Basic residues" evidence="1">
    <location>
        <begin position="71"/>
        <end position="82"/>
    </location>
</feature>